<comment type="caution">
    <text evidence="12">The sequence shown here is derived from an EMBL/GenBank/DDBJ whole genome shotgun (WGS) entry which is preliminary data.</text>
</comment>
<evidence type="ECO:0000313" key="13">
    <source>
        <dbReference type="Proteomes" id="UP000001396"/>
    </source>
</evidence>
<dbReference type="GO" id="GO:0051028">
    <property type="term" value="P:mRNA transport"/>
    <property type="evidence" value="ECO:0007669"/>
    <property type="project" value="UniProtKB-KW"/>
</dbReference>
<keyword evidence="6" id="KW-0653">Protein transport</keyword>
<feature type="region of interest" description="Disordered" evidence="10">
    <location>
        <begin position="761"/>
        <end position="898"/>
    </location>
</feature>
<feature type="domain" description="Peptidase S59" evidence="11">
    <location>
        <begin position="896"/>
        <end position="1034"/>
    </location>
</feature>
<evidence type="ECO:0000259" key="11">
    <source>
        <dbReference type="PROSITE" id="PS51434"/>
    </source>
</evidence>
<feature type="compositionally biased region" description="Polar residues" evidence="10">
    <location>
        <begin position="215"/>
        <end position="224"/>
    </location>
</feature>
<dbReference type="OMA" id="PMGKGLN"/>
<dbReference type="GO" id="GO:0044614">
    <property type="term" value="C:nuclear pore cytoplasmic filaments"/>
    <property type="evidence" value="ECO:0007669"/>
    <property type="project" value="TreeGrafter"/>
</dbReference>
<feature type="compositionally biased region" description="Low complexity" evidence="10">
    <location>
        <begin position="502"/>
        <end position="520"/>
    </location>
</feature>
<feature type="compositionally biased region" description="Low complexity" evidence="10">
    <location>
        <begin position="797"/>
        <end position="817"/>
    </location>
</feature>
<evidence type="ECO:0000256" key="8">
    <source>
        <dbReference type="ARBA" id="ARBA00023132"/>
    </source>
</evidence>
<keyword evidence="5" id="KW-0509">mRNA transport</keyword>
<keyword evidence="13" id="KW-1185">Reference proteome</keyword>
<feature type="region of interest" description="Disordered" evidence="10">
    <location>
        <begin position="95"/>
        <end position="138"/>
    </location>
</feature>
<feature type="compositionally biased region" description="Low complexity" evidence="10">
    <location>
        <begin position="834"/>
        <end position="883"/>
    </location>
</feature>
<evidence type="ECO:0000256" key="3">
    <source>
        <dbReference type="ARBA" id="ARBA00022448"/>
    </source>
</evidence>
<dbReference type="GO" id="GO:0034398">
    <property type="term" value="P:telomere tethering at nuclear periphery"/>
    <property type="evidence" value="ECO:0007669"/>
    <property type="project" value="TreeGrafter"/>
</dbReference>
<dbReference type="Gene3D" id="1.10.10.2360">
    <property type="match status" value="1"/>
</dbReference>
<dbReference type="SUPFAM" id="SSF82215">
    <property type="entry name" value="C-terminal autoproteolytic domain of nucleoporin nup98"/>
    <property type="match status" value="1"/>
</dbReference>
<dbReference type="PANTHER" id="PTHR23198:SF6">
    <property type="entry name" value="NUCLEAR PORE COMPLEX PROTEIN NUP98-NUP96"/>
    <property type="match status" value="1"/>
</dbReference>
<dbReference type="Pfam" id="PF04096">
    <property type="entry name" value="Nucleoporin2"/>
    <property type="match status" value="1"/>
</dbReference>
<protein>
    <submittedName>
        <fullName evidence="12">Putative nucleoporin 98</fullName>
    </submittedName>
</protein>
<evidence type="ECO:0000256" key="6">
    <source>
        <dbReference type="ARBA" id="ARBA00022927"/>
    </source>
</evidence>
<evidence type="ECO:0000256" key="2">
    <source>
        <dbReference type="ARBA" id="ARBA00008926"/>
    </source>
</evidence>
<dbReference type="GO" id="GO:0003723">
    <property type="term" value="F:RNA binding"/>
    <property type="evidence" value="ECO:0007669"/>
    <property type="project" value="TreeGrafter"/>
</dbReference>
<sequence>MFGGGGNNLFSGFGSTTAKPAATSPFGTSTSLFGSSATPSTTSTFGSPFGGGFGQTAAPAASTTSGFGGFGSTQPTSTFGASTATSGFGSFGSGTSGFGGATQPTSTFGTSLGSSPFGSNTSAPFGSTASSNPFGSGTTATASTPFGMSTQTAAAPASTSFFGGGQNSLLAGANTATSSSPFGTSFGGTTMGGSSPFGSSSMTSFGATTAEKPTGTGNPPYQMTNAEQGLRLISICGMDAYKDKSPEELRVEDYRKKEQGQLNPTAQPTGFGANVSNPSPFGSSSLTTGSSPFGSSATGSSPFGQSATATTGSSPFGTSLGSTLGTTTSPFGQTATQTTPFGTTSSTATSSPFGQAAPATSTPFGSSSLTTGSSIFGNSGFGSTQQQTQQAQPSSIFGSSATTTQSPFGLGSGTSAQPSLLGQNTSQPTTNLFGNMGTPQTQQPASPFAQQTNSLFGATTTPATTSPMGGGTGLNLFGNTQNQQQQTSSTPSLFGQGSQTPTLSLTGNTGTTGSLFGNTLGSGNTATPSLFGTSSSLGSATPTLNLGGTSSLLGNTSQPSSFFGQSAQPATGTNLFGNSSIGSLGQQPAQSSFLSFNQPNNQTSSLGSLAQPQTSSLGSPFGLSLGANTLTANTAQQPAAVAVTQQPQVNLNNSIASSTPYFPVPPPPPIPELMKSLPKAPLAASASALSTKSYHTYAPRSTTKLVPKRFNASTYGGVEFDAGYASQYSQVPLQTQFPTPQFTFDRFVSKYSKSLKINTANETEESLTGSLNLGSSGLGESSTSYTSSMYPNLSEASSSSSTTSYTSPPIPKSSSTTNFGSPPKNNTSTQSLYESNNINNSQSNSNSSNNINNNQESNTSVTSPASAASSSNTNSNNSSSSTAQLKTNPHAPKLTKPSYFCRPSIEELQKMSDYELANVRDFIIERTGYGSVMFIGDVDVRDINLDDIVTIKTREISIYPDDSTKPEVGEGLNRRALVTLQQCWPLNPEGGYRRSEEDLTRYESLLKRKSKNDGIQFLEYDGDAGLWRFKVEHFSKYSAPDTLEDAPIEVESTPAATVPKPKFSATITLDEITDDYEETEQSPHRKLLKTPFNKRTLKSNNPTQRNEDMFKVENTNVSPLSSFYENSLSSPSSNKVQRRLSPPMIPIERQQQASTSRFNPMTTPHPTKSMSINFTPSVTSPLKSSIYQQTSVAPQSRIPQSLIPIQQQSNESIQVVPVAPEPVEDPFSKIVINPKILDLKVPAKDYAFKLNTKPQAMDSSQMRRSFRVGWGPNGQLVVPHKSSNQTVVLQKLPTKTSGSNLVVEFLKSHLNHSSVSTKENVDGWFNLTKVQEQLAIHTSKESNEVASRIWKLVTALWGANNQFTQLSYSEEVKRRLSLNQWLKDVVGPIVDQEIKELKKKPSNYLDTVFSHLSAKQINESTSLASTNKDFRLALMMTQAWGDSNGKDMLLAQIKQWDEEGLLANFETKRVEIIKLISGDIDLVYKNVNDWYRCFAINFWYKYTFNSPLPSIIHSYEESFQKRISTAPMPHYIPKNISQSLHGRMEYYDTCYLLLKLFGINRFDKFDNIFYPENVTTDIIDYSLSWCLFSILQALPQLNKQPDINNQPLLHCSFAAQLERLGLWQWSVYVLSHIPDKHCFLREDAMKSLISRHIYGLRPEDRKFLTNSLLVPDIWIDECYSWCLGYEHRPKDQFLYMLKSGQYSLAHNLILEDFGPNYIITAQYNNLKELLRKFQGHADVIASWNFGGAVYVEFIYISTHFRECLEDITSKSNAMNYFNNKNKLKDLATRAASLCLSISQLSQTTYYKKSATDLYRVSLSEISRRLLDYCQSAYEILSIDTNKSELLQPNDYGSFLKTLPLTENYRISQLNVITQQCQDDLLESIYAQHSV</sequence>
<feature type="region of interest" description="Disordered" evidence="10">
    <location>
        <begin position="590"/>
        <end position="613"/>
    </location>
</feature>
<organism evidence="12 13">
    <name type="scientific">Heterostelium pallidum (strain ATCC 26659 / Pp 5 / PN500)</name>
    <name type="common">Cellular slime mold</name>
    <name type="synonym">Polysphondylium pallidum</name>
    <dbReference type="NCBI Taxonomy" id="670386"/>
    <lineage>
        <taxon>Eukaryota</taxon>
        <taxon>Amoebozoa</taxon>
        <taxon>Evosea</taxon>
        <taxon>Eumycetozoa</taxon>
        <taxon>Dictyostelia</taxon>
        <taxon>Acytosteliales</taxon>
        <taxon>Acytosteliaceae</taxon>
        <taxon>Heterostelium</taxon>
    </lineage>
</organism>
<dbReference type="Pfam" id="PF12110">
    <property type="entry name" value="Nup96"/>
    <property type="match status" value="1"/>
</dbReference>
<feature type="compositionally biased region" description="Polar residues" evidence="10">
    <location>
        <begin position="358"/>
        <end position="369"/>
    </location>
</feature>
<dbReference type="GO" id="GO:0008139">
    <property type="term" value="F:nuclear localization sequence binding"/>
    <property type="evidence" value="ECO:0007669"/>
    <property type="project" value="TreeGrafter"/>
</dbReference>
<feature type="compositionally biased region" description="Polar residues" evidence="10">
    <location>
        <begin position="491"/>
        <end position="501"/>
    </location>
</feature>
<dbReference type="RefSeq" id="XP_020428748.1">
    <property type="nucleotide sequence ID" value="XM_020580708.1"/>
</dbReference>
<dbReference type="GO" id="GO:0000973">
    <property type="term" value="P:post-transcriptional tethering of RNA polymerase II gene DNA at nuclear periphery"/>
    <property type="evidence" value="ECO:0007669"/>
    <property type="project" value="TreeGrafter"/>
</dbReference>
<evidence type="ECO:0000256" key="9">
    <source>
        <dbReference type="ARBA" id="ARBA00023242"/>
    </source>
</evidence>
<dbReference type="FunCoup" id="D3BPQ4">
    <property type="interactions" value="103"/>
</dbReference>
<evidence type="ECO:0000256" key="10">
    <source>
        <dbReference type="SAM" id="MobiDB-lite"/>
    </source>
</evidence>
<comment type="similarity">
    <text evidence="2">Belongs to the nucleoporin GLFG family.</text>
</comment>
<dbReference type="InterPro" id="IPR037665">
    <property type="entry name" value="Nucleoporin_S59-like"/>
</dbReference>
<dbReference type="GO" id="GO:0006405">
    <property type="term" value="P:RNA export from nucleus"/>
    <property type="evidence" value="ECO:0007669"/>
    <property type="project" value="TreeGrafter"/>
</dbReference>
<feature type="compositionally biased region" description="Low complexity" evidence="10">
    <location>
        <begin position="287"/>
        <end position="354"/>
    </location>
</feature>
<dbReference type="InterPro" id="IPR021967">
    <property type="entry name" value="Nup98_C"/>
</dbReference>
<dbReference type="STRING" id="670386.D3BPQ4"/>
<feature type="compositionally biased region" description="Low complexity" evidence="10">
    <location>
        <begin position="370"/>
        <end position="392"/>
    </location>
</feature>
<feature type="region of interest" description="Disordered" evidence="10">
    <location>
        <begin position="260"/>
        <end position="520"/>
    </location>
</feature>
<evidence type="ECO:0000256" key="1">
    <source>
        <dbReference type="ARBA" id="ARBA00004567"/>
    </source>
</evidence>
<dbReference type="PROSITE" id="PS51434">
    <property type="entry name" value="NUP_C"/>
    <property type="match status" value="1"/>
</dbReference>
<feature type="compositionally biased region" description="Low complexity" evidence="10">
    <location>
        <begin position="192"/>
        <end position="206"/>
    </location>
</feature>
<dbReference type="PANTHER" id="PTHR23198">
    <property type="entry name" value="NUCLEOPORIN"/>
    <property type="match status" value="1"/>
</dbReference>
<gene>
    <name evidence="12" type="primary">nup98</name>
    <name evidence="12" type="ORF">PPL_09921</name>
</gene>
<dbReference type="Proteomes" id="UP000001396">
    <property type="component" value="Unassembled WGS sequence"/>
</dbReference>
<dbReference type="GO" id="GO:0017056">
    <property type="term" value="F:structural constituent of nuclear pore"/>
    <property type="evidence" value="ECO:0007669"/>
    <property type="project" value="InterPro"/>
</dbReference>
<name>D3BPQ4_HETP5</name>
<evidence type="ECO:0000256" key="5">
    <source>
        <dbReference type="ARBA" id="ARBA00022816"/>
    </source>
</evidence>
<feature type="compositionally biased region" description="Polar residues" evidence="10">
    <location>
        <begin position="818"/>
        <end position="833"/>
    </location>
</feature>
<keyword evidence="3" id="KW-0813">Transport</keyword>
<dbReference type="Gene3D" id="3.30.1610.10">
    <property type="entry name" value="Peptidase S59, nucleoporin"/>
    <property type="match status" value="1"/>
</dbReference>
<evidence type="ECO:0000256" key="7">
    <source>
        <dbReference type="ARBA" id="ARBA00023010"/>
    </source>
</evidence>
<keyword evidence="9" id="KW-0539">Nucleus</keyword>
<evidence type="ECO:0000313" key="12">
    <source>
        <dbReference type="EMBL" id="EFA76616.1"/>
    </source>
</evidence>
<reference evidence="12 13" key="1">
    <citation type="journal article" date="2011" name="Genome Res.">
        <title>Phylogeny-wide analysis of social amoeba genomes highlights ancient origins for complex intercellular communication.</title>
        <authorList>
            <person name="Heidel A.J."/>
            <person name="Lawal H.M."/>
            <person name="Felder M."/>
            <person name="Schilde C."/>
            <person name="Helps N.R."/>
            <person name="Tunggal B."/>
            <person name="Rivero F."/>
            <person name="John U."/>
            <person name="Schleicher M."/>
            <person name="Eichinger L."/>
            <person name="Platzer M."/>
            <person name="Noegel A.A."/>
            <person name="Schaap P."/>
            <person name="Gloeckner G."/>
        </authorList>
    </citation>
    <scope>NUCLEOTIDE SEQUENCE [LARGE SCALE GENOMIC DNA]</scope>
    <source>
        <strain evidence="13">ATCC 26659 / Pp 5 / PN500</strain>
    </source>
</reference>
<feature type="region of interest" description="Disordered" evidence="10">
    <location>
        <begin position="191"/>
        <end position="224"/>
    </location>
</feature>
<evidence type="ECO:0000256" key="4">
    <source>
        <dbReference type="ARBA" id="ARBA00022813"/>
    </source>
</evidence>
<proteinExistence type="inferred from homology"/>
<keyword evidence="8" id="KW-0906">Nuclear pore complex</keyword>
<accession>D3BPQ4</accession>
<feature type="compositionally biased region" description="Polar residues" evidence="10">
    <location>
        <begin position="393"/>
        <end position="467"/>
    </location>
</feature>
<keyword evidence="7" id="KW-0811">Translocation</keyword>
<keyword evidence="4" id="KW-0068">Autocatalytic cleavage</keyword>
<feature type="compositionally biased region" description="Low complexity" evidence="10">
    <location>
        <begin position="766"/>
        <end position="788"/>
    </location>
</feature>
<feature type="compositionally biased region" description="Polar residues" evidence="10">
    <location>
        <begin position="260"/>
        <end position="286"/>
    </location>
</feature>
<feature type="compositionally biased region" description="Low complexity" evidence="10">
    <location>
        <begin position="474"/>
        <end position="490"/>
    </location>
</feature>
<comment type="subcellular location">
    <subcellularLocation>
        <location evidence="1">Nucleus</location>
        <location evidence="1">Nuclear pore complex</location>
    </subcellularLocation>
</comment>
<feature type="compositionally biased region" description="Polar residues" evidence="10">
    <location>
        <begin position="103"/>
        <end position="138"/>
    </location>
</feature>
<dbReference type="GeneID" id="31365393"/>
<dbReference type="InterPro" id="IPR007230">
    <property type="entry name" value="Nup98_auto-Pept-S59_dom"/>
</dbReference>
<dbReference type="Gene3D" id="1.25.40.690">
    <property type="match status" value="1"/>
</dbReference>
<dbReference type="GO" id="GO:0006606">
    <property type="term" value="P:protein import into nucleus"/>
    <property type="evidence" value="ECO:0007669"/>
    <property type="project" value="TreeGrafter"/>
</dbReference>
<dbReference type="InterPro" id="IPR036903">
    <property type="entry name" value="Nup98_auto-Pept-S59_dom_sf"/>
</dbReference>
<dbReference type="InParanoid" id="D3BPQ4"/>
<dbReference type="EMBL" id="ADBJ01000045">
    <property type="protein sequence ID" value="EFA76616.1"/>
    <property type="molecule type" value="Genomic_DNA"/>
</dbReference>